<dbReference type="GO" id="GO:0016020">
    <property type="term" value="C:membrane"/>
    <property type="evidence" value="ECO:0007669"/>
    <property type="project" value="UniProtKB-SubCell"/>
</dbReference>
<comment type="similarity">
    <text evidence="2">Belongs to the amino acid-polyamine-organocation (APC) superfamily. Spore germination protein (SGP) (TC 2.A.3.9) family.</text>
</comment>
<name>A0A5D4TJS3_9BACI</name>
<dbReference type="Pfam" id="PF03845">
    <property type="entry name" value="Spore_permease"/>
    <property type="match status" value="1"/>
</dbReference>
<sequence length="369" mass="42246">MMNTANKKNSVVLSAYLVFFIVHTNQTGVGIAGIQRIIFLEAGQDAWISIIISYIGMAVVVYAMCYILKTFENKDLFQIHKLLFGKWIGNIINLVLVLYLLAGLMAILLGYTEIVQAWIFPDLETWAIVLILLLISIYGVYGGIKTIVGVSFLGFFLTIWLIFMLVVPIRYIDWTNFFPIMEASPKELLLGAYKTSFTVLGLEMVLFVYPYIRDKQRVHRYAQIGVFFTFALIFAVTFVGLGYYSGEQLEKTIWATLSMFKIVQFPNLERFEFLAVSLWLVIILPNTLFMLWAASKGLKRIFNRRQKSLVIISSVIVFICSSFFQKRANINEFVDIVGLFGFYSIFVYPIPLAVIAWIWKKTKGGDKSR</sequence>
<dbReference type="GO" id="GO:0009847">
    <property type="term" value="P:spore germination"/>
    <property type="evidence" value="ECO:0007669"/>
    <property type="project" value="InterPro"/>
</dbReference>
<keyword evidence="6 8" id="KW-1133">Transmembrane helix</keyword>
<feature type="transmembrane region" description="Helical" evidence="8">
    <location>
        <begin position="88"/>
        <end position="111"/>
    </location>
</feature>
<organism evidence="9 10">
    <name type="scientific">Sutcliffiella horikoshii</name>
    <dbReference type="NCBI Taxonomy" id="79883"/>
    <lineage>
        <taxon>Bacteria</taxon>
        <taxon>Bacillati</taxon>
        <taxon>Bacillota</taxon>
        <taxon>Bacilli</taxon>
        <taxon>Bacillales</taxon>
        <taxon>Bacillaceae</taxon>
        <taxon>Sutcliffiella</taxon>
    </lineage>
</organism>
<evidence type="ECO:0000256" key="1">
    <source>
        <dbReference type="ARBA" id="ARBA00004141"/>
    </source>
</evidence>
<keyword evidence="3" id="KW-0813">Transport</keyword>
<dbReference type="Proteomes" id="UP000324517">
    <property type="component" value="Unassembled WGS sequence"/>
</dbReference>
<comment type="subcellular location">
    <subcellularLocation>
        <location evidence="1">Membrane</location>
        <topology evidence="1">Multi-pass membrane protein</topology>
    </subcellularLocation>
</comment>
<dbReference type="NCBIfam" id="TIGR00912">
    <property type="entry name" value="2A0309"/>
    <property type="match status" value="1"/>
</dbReference>
<evidence type="ECO:0000313" key="9">
    <source>
        <dbReference type="EMBL" id="TYS74712.1"/>
    </source>
</evidence>
<feature type="transmembrane region" description="Helical" evidence="8">
    <location>
        <begin position="46"/>
        <end position="68"/>
    </location>
</feature>
<evidence type="ECO:0000256" key="8">
    <source>
        <dbReference type="SAM" id="Phobius"/>
    </source>
</evidence>
<feature type="transmembrane region" description="Helical" evidence="8">
    <location>
        <begin position="306"/>
        <end position="324"/>
    </location>
</feature>
<feature type="transmembrane region" description="Helical" evidence="8">
    <location>
        <begin position="336"/>
        <end position="359"/>
    </location>
</feature>
<evidence type="ECO:0000256" key="5">
    <source>
        <dbReference type="ARBA" id="ARBA00022692"/>
    </source>
</evidence>
<dbReference type="OrthoDB" id="2380240at2"/>
<comment type="caution">
    <text evidence="9">The sequence shown here is derived from an EMBL/GenBank/DDBJ whole genome shotgun (WGS) entry which is preliminary data.</text>
</comment>
<protein>
    <submittedName>
        <fullName evidence="9">GerAB/ArcD/ProY family transporter</fullName>
    </submittedName>
</protein>
<feature type="transmembrane region" description="Helical" evidence="8">
    <location>
        <begin position="273"/>
        <end position="294"/>
    </location>
</feature>
<evidence type="ECO:0000256" key="2">
    <source>
        <dbReference type="ARBA" id="ARBA00007998"/>
    </source>
</evidence>
<proteinExistence type="inferred from homology"/>
<gene>
    <name evidence="9" type="ORF">FZC75_03190</name>
</gene>
<keyword evidence="7 8" id="KW-0472">Membrane</keyword>
<dbReference type="PANTHER" id="PTHR34975">
    <property type="entry name" value="SPORE GERMINATION PROTEIN A2"/>
    <property type="match status" value="1"/>
</dbReference>
<feature type="transmembrane region" description="Helical" evidence="8">
    <location>
        <begin position="192"/>
        <end position="212"/>
    </location>
</feature>
<evidence type="ECO:0000256" key="3">
    <source>
        <dbReference type="ARBA" id="ARBA00022448"/>
    </source>
</evidence>
<evidence type="ECO:0000256" key="4">
    <source>
        <dbReference type="ARBA" id="ARBA00022544"/>
    </source>
</evidence>
<dbReference type="AlphaFoldDB" id="A0A5D4TJS3"/>
<keyword evidence="5 8" id="KW-0812">Transmembrane</keyword>
<feature type="transmembrane region" description="Helical" evidence="8">
    <location>
        <begin position="123"/>
        <end position="141"/>
    </location>
</feature>
<dbReference type="Gene3D" id="1.20.1740.10">
    <property type="entry name" value="Amino acid/polyamine transporter I"/>
    <property type="match status" value="1"/>
</dbReference>
<dbReference type="RefSeq" id="WP_029326385.1">
    <property type="nucleotide sequence ID" value="NZ_JBNIKP010000008.1"/>
</dbReference>
<keyword evidence="4" id="KW-0309">Germination</keyword>
<evidence type="ECO:0000256" key="6">
    <source>
        <dbReference type="ARBA" id="ARBA00022989"/>
    </source>
</evidence>
<dbReference type="PANTHER" id="PTHR34975:SF2">
    <property type="entry name" value="SPORE GERMINATION PROTEIN A2"/>
    <property type="match status" value="1"/>
</dbReference>
<feature type="transmembrane region" description="Helical" evidence="8">
    <location>
        <begin position="224"/>
        <end position="244"/>
    </location>
</feature>
<evidence type="ECO:0000256" key="7">
    <source>
        <dbReference type="ARBA" id="ARBA00023136"/>
    </source>
</evidence>
<feature type="transmembrane region" description="Helical" evidence="8">
    <location>
        <begin position="148"/>
        <end position="172"/>
    </location>
</feature>
<reference evidence="9 10" key="1">
    <citation type="submission" date="2019-08" db="EMBL/GenBank/DDBJ databases">
        <title>Bacillus genomes from the desert of Cuatro Cienegas, Coahuila.</title>
        <authorList>
            <person name="Olmedo-Alvarez G."/>
        </authorList>
    </citation>
    <scope>NUCLEOTIDE SEQUENCE [LARGE SCALE GENOMIC DNA]</scope>
    <source>
        <strain evidence="9 10">CH98b_3T</strain>
    </source>
</reference>
<evidence type="ECO:0000313" key="10">
    <source>
        <dbReference type="Proteomes" id="UP000324517"/>
    </source>
</evidence>
<dbReference type="EMBL" id="VTET01000001">
    <property type="protein sequence ID" value="TYS74712.1"/>
    <property type="molecule type" value="Genomic_DNA"/>
</dbReference>
<dbReference type="InterPro" id="IPR004761">
    <property type="entry name" value="Spore_GerAB"/>
</dbReference>
<accession>A0A5D4TJS3</accession>